<feature type="region of interest" description="Disordered" evidence="1">
    <location>
        <begin position="1"/>
        <end position="23"/>
    </location>
</feature>
<reference evidence="2" key="1">
    <citation type="submission" date="2020-03" db="EMBL/GenBank/DDBJ databases">
        <title>The deep terrestrial virosphere.</title>
        <authorList>
            <person name="Holmfeldt K."/>
            <person name="Nilsson E."/>
            <person name="Simone D."/>
            <person name="Lopez-Fernandez M."/>
            <person name="Wu X."/>
            <person name="de Brujin I."/>
            <person name="Lundin D."/>
            <person name="Andersson A."/>
            <person name="Bertilsson S."/>
            <person name="Dopson M."/>
        </authorList>
    </citation>
    <scope>NUCLEOTIDE SEQUENCE</scope>
    <source>
        <strain evidence="2">TM448A00246</strain>
    </source>
</reference>
<feature type="compositionally biased region" description="Basic and acidic residues" evidence="1">
    <location>
        <begin position="1"/>
        <end position="12"/>
    </location>
</feature>
<proteinExistence type="predicted"/>
<name>A0A6H1ZDV7_9ZZZZ</name>
<dbReference type="EMBL" id="MT143992">
    <property type="protein sequence ID" value="QJA45567.1"/>
    <property type="molecule type" value="Genomic_DNA"/>
</dbReference>
<evidence type="ECO:0000256" key="1">
    <source>
        <dbReference type="SAM" id="MobiDB-lite"/>
    </source>
</evidence>
<gene>
    <name evidence="2" type="ORF">TM448A00246_0058</name>
</gene>
<evidence type="ECO:0000313" key="2">
    <source>
        <dbReference type="EMBL" id="QJA45567.1"/>
    </source>
</evidence>
<dbReference type="AlphaFoldDB" id="A0A6H1ZDV7"/>
<organism evidence="2">
    <name type="scientific">viral metagenome</name>
    <dbReference type="NCBI Taxonomy" id="1070528"/>
    <lineage>
        <taxon>unclassified sequences</taxon>
        <taxon>metagenomes</taxon>
        <taxon>organismal metagenomes</taxon>
    </lineage>
</organism>
<sequence>MPSQEDLDRISLDYEDEFEEESSREKSLENLINSIKKLDKLYKEEIKKIREEVKDE</sequence>
<protein>
    <submittedName>
        <fullName evidence="2">Uncharacterized protein</fullName>
    </submittedName>
</protein>
<accession>A0A6H1ZDV7</accession>